<sequence length="280" mass="32220">MTEALFHKTSSECSRVLTLNYSTSFSSAIRLLHNDLRGPIFHIYGFVRLADEIVDTFHGRDKVALLEQCRAETFDAIARGISLNPILNSFQKTVNEYGIDHDLIEAFFRSMASDLTEQAYDRQGYEEYIYGSAEVVGLMCLYVFCGGDRKQYEGLRDAARALGAAFQKVNFLRDIQADYQVLSRMYFPGCDFHNFSARDKAGIETDIEADFRAAYEGILRLPMKARFGVYVAYKYYYSLFRKIKDTAPAHILQKRIRIPNYYKAYIVLRATVKNRLRLIG</sequence>
<dbReference type="SFLD" id="SFLDG01212">
    <property type="entry name" value="Phytoene_synthase_like"/>
    <property type="match status" value="1"/>
</dbReference>
<dbReference type="AlphaFoldDB" id="A0A4R4E124"/>
<dbReference type="SFLD" id="SFLDS00005">
    <property type="entry name" value="Isoprenoid_Synthase_Type_I"/>
    <property type="match status" value="1"/>
</dbReference>
<evidence type="ECO:0000313" key="2">
    <source>
        <dbReference type="EMBL" id="TCZ73144.1"/>
    </source>
</evidence>
<dbReference type="PANTHER" id="PTHR31480">
    <property type="entry name" value="BIFUNCTIONAL LYCOPENE CYCLASE/PHYTOENE SYNTHASE"/>
    <property type="match status" value="1"/>
</dbReference>
<dbReference type="EMBL" id="SKFH01000008">
    <property type="protein sequence ID" value="TCZ73144.1"/>
    <property type="molecule type" value="Genomic_DNA"/>
</dbReference>
<dbReference type="Gene3D" id="1.10.600.10">
    <property type="entry name" value="Farnesyl Diphosphate Synthase"/>
    <property type="match status" value="1"/>
</dbReference>
<dbReference type="Proteomes" id="UP000295164">
    <property type="component" value="Unassembled WGS sequence"/>
</dbReference>
<reference evidence="2 3" key="1">
    <citation type="submission" date="2019-03" db="EMBL/GenBank/DDBJ databases">
        <authorList>
            <person name="Kim M.K.M."/>
        </authorList>
    </citation>
    <scope>NUCLEOTIDE SEQUENCE [LARGE SCALE GENOMIC DNA]</scope>
    <source>
        <strain evidence="2 3">17J68-15</strain>
    </source>
</reference>
<keyword evidence="1" id="KW-0808">Transferase</keyword>
<keyword evidence="3" id="KW-1185">Reference proteome</keyword>
<dbReference type="InterPro" id="IPR033904">
    <property type="entry name" value="Trans_IPPS_HH"/>
</dbReference>
<dbReference type="OrthoDB" id="9787280at2"/>
<dbReference type="InterPro" id="IPR044843">
    <property type="entry name" value="Trans_IPPS_bact-type"/>
</dbReference>
<organism evidence="2 3">
    <name type="scientific">Flaviaesturariibacter aridisoli</name>
    <dbReference type="NCBI Taxonomy" id="2545761"/>
    <lineage>
        <taxon>Bacteria</taxon>
        <taxon>Pseudomonadati</taxon>
        <taxon>Bacteroidota</taxon>
        <taxon>Chitinophagia</taxon>
        <taxon>Chitinophagales</taxon>
        <taxon>Chitinophagaceae</taxon>
        <taxon>Flaviaestuariibacter</taxon>
    </lineage>
</organism>
<protein>
    <submittedName>
        <fullName evidence="2">Phytoene/squalene synthase family protein</fullName>
    </submittedName>
</protein>
<dbReference type="GO" id="GO:0016117">
    <property type="term" value="P:carotenoid biosynthetic process"/>
    <property type="evidence" value="ECO:0007669"/>
    <property type="project" value="UniProtKB-ARBA"/>
</dbReference>
<gene>
    <name evidence="2" type="ORF">E0486_07260</name>
</gene>
<dbReference type="GO" id="GO:0004311">
    <property type="term" value="F:geranylgeranyl diphosphate synthase activity"/>
    <property type="evidence" value="ECO:0007669"/>
    <property type="project" value="InterPro"/>
</dbReference>
<dbReference type="Pfam" id="PF00494">
    <property type="entry name" value="SQS_PSY"/>
    <property type="match status" value="1"/>
</dbReference>
<dbReference type="PROSITE" id="PS01045">
    <property type="entry name" value="SQUALEN_PHYTOEN_SYN_2"/>
    <property type="match status" value="1"/>
</dbReference>
<dbReference type="GO" id="GO:0051996">
    <property type="term" value="F:squalene synthase [NAD(P)H] activity"/>
    <property type="evidence" value="ECO:0007669"/>
    <property type="project" value="InterPro"/>
</dbReference>
<accession>A0A4R4E124</accession>
<dbReference type="InterPro" id="IPR019845">
    <property type="entry name" value="Squalene/phytoene_synthase_CS"/>
</dbReference>
<dbReference type="InterPro" id="IPR008949">
    <property type="entry name" value="Isoprenoid_synthase_dom_sf"/>
</dbReference>
<comment type="caution">
    <text evidence="2">The sequence shown here is derived from an EMBL/GenBank/DDBJ whole genome shotgun (WGS) entry which is preliminary data.</text>
</comment>
<evidence type="ECO:0000313" key="3">
    <source>
        <dbReference type="Proteomes" id="UP000295164"/>
    </source>
</evidence>
<proteinExistence type="predicted"/>
<dbReference type="SFLD" id="SFLDG01018">
    <property type="entry name" value="Squalene/Phytoene_Synthase_Lik"/>
    <property type="match status" value="1"/>
</dbReference>
<dbReference type="RefSeq" id="WP_131851489.1">
    <property type="nucleotide sequence ID" value="NZ_SKFH01000008.1"/>
</dbReference>
<dbReference type="SUPFAM" id="SSF48576">
    <property type="entry name" value="Terpenoid synthases"/>
    <property type="match status" value="1"/>
</dbReference>
<evidence type="ECO:0000256" key="1">
    <source>
        <dbReference type="ARBA" id="ARBA00022679"/>
    </source>
</evidence>
<dbReference type="InterPro" id="IPR002060">
    <property type="entry name" value="Squ/phyt_synthse"/>
</dbReference>
<dbReference type="CDD" id="cd00683">
    <property type="entry name" value="Trans_IPPS_HH"/>
    <property type="match status" value="1"/>
</dbReference>
<name>A0A4R4E124_9BACT</name>